<keyword evidence="3" id="KW-0812">Transmembrane</keyword>
<evidence type="ECO:0000256" key="4">
    <source>
        <dbReference type="ARBA" id="ARBA00022989"/>
    </source>
</evidence>
<evidence type="ECO:0000256" key="5">
    <source>
        <dbReference type="ARBA" id="ARBA00023136"/>
    </source>
</evidence>
<dbReference type="EMBL" id="CACRXK020027473">
    <property type="protein sequence ID" value="CAB4040924.1"/>
    <property type="molecule type" value="Genomic_DNA"/>
</dbReference>
<accession>A0A7D9LVH5</accession>
<dbReference type="AlphaFoldDB" id="A0A7D9LVH5"/>
<dbReference type="Pfam" id="PF00860">
    <property type="entry name" value="Xan_ur_permease"/>
    <property type="match status" value="1"/>
</dbReference>
<dbReference type="Proteomes" id="UP001152795">
    <property type="component" value="Unassembled WGS sequence"/>
</dbReference>
<proteinExistence type="inferred from homology"/>
<comment type="subcellular location">
    <subcellularLocation>
        <location evidence="1">Membrane</location>
        <topology evidence="1">Multi-pass membrane protein</topology>
    </subcellularLocation>
</comment>
<evidence type="ECO:0000256" key="2">
    <source>
        <dbReference type="ARBA" id="ARBA00008821"/>
    </source>
</evidence>
<comment type="similarity">
    <text evidence="2">Belongs to the nucleobase:cation symporter-2 (NCS2) (TC 2.A.40) family.</text>
</comment>
<dbReference type="GO" id="GO:0016020">
    <property type="term" value="C:membrane"/>
    <property type="evidence" value="ECO:0007669"/>
    <property type="project" value="UniProtKB-SubCell"/>
</dbReference>
<dbReference type="OrthoDB" id="1641903at2759"/>
<dbReference type="PANTHER" id="PTHR11119">
    <property type="entry name" value="XANTHINE-URACIL / VITAMIN C PERMEASE FAMILY MEMBER"/>
    <property type="match status" value="1"/>
</dbReference>
<dbReference type="InterPro" id="IPR006043">
    <property type="entry name" value="NCS2"/>
</dbReference>
<evidence type="ECO:0000313" key="6">
    <source>
        <dbReference type="EMBL" id="CAB4040924.1"/>
    </source>
</evidence>
<keyword evidence="4" id="KW-1133">Transmembrane helix</keyword>
<comment type="caution">
    <text evidence="6">The sequence shown here is derived from an EMBL/GenBank/DDBJ whole genome shotgun (WGS) entry which is preliminary data.</text>
</comment>
<evidence type="ECO:0000256" key="3">
    <source>
        <dbReference type="ARBA" id="ARBA00022692"/>
    </source>
</evidence>
<keyword evidence="7" id="KW-1185">Reference proteome</keyword>
<sequence>TNLSTILQFCTKNMKKFKIIVLSCVNKIIKQSINNRLISIIIIDHLPKVVRLSLSTLSPYRGKTEKFSSSNGWKFRIVGNGIFRVFFSTFPKAIPPPLPYKILGAAAPGPPASYAPALTVIIAIAVSWILCAILTETNVFSETSKARTDTRSGVLSESPWFRVPYPGQWGTPTVSLAGVFGMLAGVIAGVVESIGDYYACARLSGAPPPPSHAMNRGIGVEGIACFLAGAVGTGNATTSFSENIGALGITKVGSRRVVQFGALFMIILALIRKFGALFSTIPDPVI</sequence>
<feature type="non-terminal residue" evidence="6">
    <location>
        <position position="1"/>
    </location>
</feature>
<evidence type="ECO:0000256" key="1">
    <source>
        <dbReference type="ARBA" id="ARBA00004141"/>
    </source>
</evidence>
<dbReference type="GO" id="GO:0022857">
    <property type="term" value="F:transmembrane transporter activity"/>
    <property type="evidence" value="ECO:0007669"/>
    <property type="project" value="InterPro"/>
</dbReference>
<organism evidence="6 7">
    <name type="scientific">Paramuricea clavata</name>
    <name type="common">Red gorgonian</name>
    <name type="synonym">Violescent sea-whip</name>
    <dbReference type="NCBI Taxonomy" id="317549"/>
    <lineage>
        <taxon>Eukaryota</taxon>
        <taxon>Metazoa</taxon>
        <taxon>Cnidaria</taxon>
        <taxon>Anthozoa</taxon>
        <taxon>Octocorallia</taxon>
        <taxon>Malacalcyonacea</taxon>
        <taxon>Plexauridae</taxon>
        <taxon>Paramuricea</taxon>
    </lineage>
</organism>
<evidence type="ECO:0000313" key="7">
    <source>
        <dbReference type="Proteomes" id="UP001152795"/>
    </source>
</evidence>
<name>A0A7D9LVH5_PARCT</name>
<protein>
    <submittedName>
        <fullName evidence="6">Solute carrier family 23 member 2-like isoform X1</fullName>
    </submittedName>
</protein>
<keyword evidence="5" id="KW-0472">Membrane</keyword>
<reference evidence="6" key="1">
    <citation type="submission" date="2020-04" db="EMBL/GenBank/DDBJ databases">
        <authorList>
            <person name="Alioto T."/>
            <person name="Alioto T."/>
            <person name="Gomez Garrido J."/>
        </authorList>
    </citation>
    <scope>NUCLEOTIDE SEQUENCE</scope>
    <source>
        <strain evidence="6">A484AB</strain>
    </source>
</reference>
<feature type="non-terminal residue" evidence="6">
    <location>
        <position position="286"/>
    </location>
</feature>
<gene>
    <name evidence="6" type="ORF">PACLA_8A080946</name>
</gene>